<evidence type="ECO:0000313" key="2">
    <source>
        <dbReference type="Proteomes" id="UP000186228"/>
    </source>
</evidence>
<gene>
    <name evidence="1" type="ORF">GA0061100_10621</name>
</gene>
<protein>
    <submittedName>
        <fullName evidence="1">Uncharacterized protein</fullName>
    </submittedName>
</protein>
<accession>A0A1C3VGS9</accession>
<dbReference type="EMBL" id="FMAC01000006">
    <property type="protein sequence ID" value="SCB26817.1"/>
    <property type="molecule type" value="Genomic_DNA"/>
</dbReference>
<dbReference type="Proteomes" id="UP000186228">
    <property type="component" value="Unassembled WGS sequence"/>
</dbReference>
<keyword evidence="2" id="KW-1185">Reference proteome</keyword>
<dbReference type="AlphaFoldDB" id="A0A1C3VGS9"/>
<organism evidence="1 2">
    <name type="scientific">Rhizobium hainanense</name>
    <dbReference type="NCBI Taxonomy" id="52131"/>
    <lineage>
        <taxon>Bacteria</taxon>
        <taxon>Pseudomonadati</taxon>
        <taxon>Pseudomonadota</taxon>
        <taxon>Alphaproteobacteria</taxon>
        <taxon>Hyphomicrobiales</taxon>
        <taxon>Rhizobiaceae</taxon>
        <taxon>Rhizobium/Agrobacterium group</taxon>
        <taxon>Rhizobium</taxon>
    </lineage>
</organism>
<proteinExistence type="predicted"/>
<sequence length="180" mass="19917">MANDYTPYESYRRARTGLRLVPAPEPRLIERQTEDIPLPEAKSYLLSTTDGSIRSVMLPAGNRIEHIHKLVGSSEVNVVRIEDSHLLYADNNSLTDGLSSVADLKGHPAPLAGNLLILGKDESGKTASVRASIDDVASWFTIIRPVFLPVFETLCESQILSTRVIRLDVRIERSIPNVID</sequence>
<reference evidence="2" key="1">
    <citation type="submission" date="2016-08" db="EMBL/GenBank/DDBJ databases">
        <authorList>
            <person name="Varghese N."/>
            <person name="Submissions Spin"/>
        </authorList>
    </citation>
    <scope>NUCLEOTIDE SEQUENCE [LARGE SCALE GENOMIC DNA]</scope>
    <source>
        <strain evidence="2">CCBAU 57015</strain>
    </source>
</reference>
<name>A0A1C3VGS9_9HYPH</name>
<evidence type="ECO:0000313" key="1">
    <source>
        <dbReference type="EMBL" id="SCB26817.1"/>
    </source>
</evidence>